<organism evidence="8 9">
    <name type="scientific">Alicyclobacillus cellulosilyticus</name>
    <dbReference type="NCBI Taxonomy" id="1003997"/>
    <lineage>
        <taxon>Bacteria</taxon>
        <taxon>Bacillati</taxon>
        <taxon>Bacillota</taxon>
        <taxon>Bacilli</taxon>
        <taxon>Bacillales</taxon>
        <taxon>Alicyclobacillaceae</taxon>
        <taxon>Alicyclobacillus</taxon>
    </lineage>
</organism>
<dbReference type="Gene3D" id="3.40.225.10">
    <property type="entry name" value="Class II aldolase/adducin N-terminal domain"/>
    <property type="match status" value="1"/>
</dbReference>
<reference evidence="8" key="1">
    <citation type="journal article" date="2014" name="Int. J. Syst. Evol. Microbiol.">
        <title>Complete genome sequence of Corynebacterium casei LMG S-19264T (=DSM 44701T), isolated from a smear-ripened cheese.</title>
        <authorList>
            <consortium name="US DOE Joint Genome Institute (JGI-PGF)"/>
            <person name="Walter F."/>
            <person name="Albersmeier A."/>
            <person name="Kalinowski J."/>
            <person name="Ruckert C."/>
        </authorList>
    </citation>
    <scope>NUCLEOTIDE SEQUENCE</scope>
    <source>
        <strain evidence="8">JCM 18487</strain>
    </source>
</reference>
<dbReference type="GO" id="GO:0046570">
    <property type="term" value="F:methylthioribulose 1-phosphate dehydratase activity"/>
    <property type="evidence" value="ECO:0007669"/>
    <property type="project" value="UniProtKB-UniRule"/>
</dbReference>
<evidence type="ECO:0000259" key="7">
    <source>
        <dbReference type="SMART" id="SM01007"/>
    </source>
</evidence>
<comment type="caution">
    <text evidence="8">The sequence shown here is derived from an EMBL/GenBank/DDBJ whole genome shotgun (WGS) entry which is preliminary data.</text>
</comment>
<dbReference type="SUPFAM" id="SSF53639">
    <property type="entry name" value="AraD/HMP-PK domain-like"/>
    <property type="match status" value="1"/>
</dbReference>
<sequence length="210" mass="22868">MAETLTPWRDAPQVLCALADELAAKGWLPATSGNLSVCVRQHPLALAITRSGADKQHLTPPDVIYVDSELRVLDAVDPSHRPSAETIVHTKLYQALSCGCILHVHTVYNNLASEVYFAEGAVSIAGHELLKALDHWEPDACIQVPIVENLHDIPALADAVLAAVRPGVPGVLVRNHGIYAWGDTPAAAKRYLEAFEFLFQYVLTLRLLRG</sequence>
<accession>A0A917NLJ1</accession>
<evidence type="ECO:0000256" key="5">
    <source>
        <dbReference type="ARBA" id="ARBA00023239"/>
    </source>
</evidence>
<evidence type="ECO:0000256" key="3">
    <source>
        <dbReference type="ARBA" id="ARBA00022833"/>
    </source>
</evidence>
<keyword evidence="4 6" id="KW-0486">Methionine biosynthesis</keyword>
<dbReference type="InterPro" id="IPR017714">
    <property type="entry name" value="MethylthioRu-1-P_deHdtase_MtnB"/>
</dbReference>
<evidence type="ECO:0000313" key="8">
    <source>
        <dbReference type="EMBL" id="GGJ06808.1"/>
    </source>
</evidence>
<proteinExistence type="inferred from homology"/>
<name>A0A917NLJ1_9BACL</name>
<comment type="catalytic activity">
    <reaction evidence="6">
        <text>5-(methylsulfanyl)-D-ribulose 1-phosphate = 5-methylsulfanyl-2,3-dioxopentyl phosphate + H2O</text>
        <dbReference type="Rhea" id="RHEA:15549"/>
        <dbReference type="ChEBI" id="CHEBI:15377"/>
        <dbReference type="ChEBI" id="CHEBI:58548"/>
        <dbReference type="ChEBI" id="CHEBI:58828"/>
        <dbReference type="EC" id="4.2.1.109"/>
    </reaction>
</comment>
<reference evidence="8" key="2">
    <citation type="submission" date="2020-09" db="EMBL/GenBank/DDBJ databases">
        <authorList>
            <person name="Sun Q."/>
            <person name="Ohkuma M."/>
        </authorList>
    </citation>
    <scope>NUCLEOTIDE SEQUENCE</scope>
    <source>
        <strain evidence="8">JCM 18487</strain>
    </source>
</reference>
<dbReference type="NCBIfam" id="TIGR03328">
    <property type="entry name" value="salvage_mtnB"/>
    <property type="match status" value="1"/>
</dbReference>
<feature type="domain" description="Class II aldolase/adducin N-terminal" evidence="7">
    <location>
        <begin position="13"/>
        <end position="203"/>
    </location>
</feature>
<comment type="cofactor">
    <cofactor evidence="6">
        <name>Zn(2+)</name>
        <dbReference type="ChEBI" id="CHEBI:29105"/>
    </cofactor>
    <text evidence="6">Binds 1 zinc ion per subunit.</text>
</comment>
<evidence type="ECO:0000256" key="1">
    <source>
        <dbReference type="ARBA" id="ARBA00022605"/>
    </source>
</evidence>
<dbReference type="GO" id="GO:0005737">
    <property type="term" value="C:cytoplasm"/>
    <property type="evidence" value="ECO:0007669"/>
    <property type="project" value="UniProtKB-UniRule"/>
</dbReference>
<comment type="function">
    <text evidence="6">Catalyzes the dehydration of methylthioribulose-1-phosphate (MTRu-1-P) into 2,3-diketo-5-methylthiopentyl-1-phosphate (DK-MTP-1-P).</text>
</comment>
<dbReference type="PANTHER" id="PTHR10640">
    <property type="entry name" value="METHYLTHIORIBULOSE-1-PHOSPHATE DEHYDRATASE"/>
    <property type="match status" value="1"/>
</dbReference>
<dbReference type="AlphaFoldDB" id="A0A917NLJ1"/>
<feature type="binding site" evidence="6">
    <location>
        <position position="105"/>
    </location>
    <ligand>
        <name>Zn(2+)</name>
        <dbReference type="ChEBI" id="CHEBI:29105"/>
    </ligand>
</feature>
<evidence type="ECO:0000313" key="9">
    <source>
        <dbReference type="Proteomes" id="UP000637695"/>
    </source>
</evidence>
<dbReference type="EMBL" id="BMOY01000021">
    <property type="protein sequence ID" value="GGJ06808.1"/>
    <property type="molecule type" value="Genomic_DNA"/>
</dbReference>
<keyword evidence="9" id="KW-1185">Reference proteome</keyword>
<dbReference type="GO" id="GO:0019509">
    <property type="term" value="P:L-methionine salvage from methylthioadenosine"/>
    <property type="evidence" value="ECO:0007669"/>
    <property type="project" value="UniProtKB-UniRule"/>
</dbReference>
<dbReference type="InterPro" id="IPR036409">
    <property type="entry name" value="Aldolase_II/adducin_N_sf"/>
</dbReference>
<feature type="binding site" evidence="6">
    <location>
        <position position="103"/>
    </location>
    <ligand>
        <name>Zn(2+)</name>
        <dbReference type="ChEBI" id="CHEBI:29105"/>
    </ligand>
</feature>
<keyword evidence="2 6" id="KW-0479">Metal-binding</keyword>
<comment type="pathway">
    <text evidence="6">Amino-acid biosynthesis; L-methionine biosynthesis via salvage pathway; L-methionine from S-methyl-5-thio-alpha-D-ribose 1-phosphate: step 2/6.</text>
</comment>
<dbReference type="GO" id="GO:0008270">
    <property type="term" value="F:zinc ion binding"/>
    <property type="evidence" value="ECO:0007669"/>
    <property type="project" value="UniProtKB-UniRule"/>
</dbReference>
<dbReference type="EC" id="4.2.1.109" evidence="6"/>
<evidence type="ECO:0000256" key="4">
    <source>
        <dbReference type="ARBA" id="ARBA00023167"/>
    </source>
</evidence>
<evidence type="ECO:0000256" key="6">
    <source>
        <dbReference type="HAMAP-Rule" id="MF_01677"/>
    </source>
</evidence>
<gene>
    <name evidence="6 8" type="primary">mtnB</name>
    <name evidence="8" type="ORF">GCM10010885_14910</name>
</gene>
<keyword evidence="5 6" id="KW-0456">Lyase</keyword>
<keyword evidence="3 6" id="KW-0862">Zinc</keyword>
<keyword evidence="1 6" id="KW-0028">Amino-acid biosynthesis</keyword>
<protein>
    <recommendedName>
        <fullName evidence="6">Methylthioribulose-1-phosphate dehydratase</fullName>
        <shortName evidence="6">MTRu-1-P dehydratase</shortName>
        <ecNumber evidence="6">4.2.1.109</ecNumber>
    </recommendedName>
</protein>
<dbReference type="Proteomes" id="UP000637695">
    <property type="component" value="Unassembled WGS sequence"/>
</dbReference>
<comment type="similarity">
    <text evidence="6">Belongs to the aldolase class II family. MtnB subfamily.</text>
</comment>
<dbReference type="InterPro" id="IPR001303">
    <property type="entry name" value="Aldolase_II/adducin_N"/>
</dbReference>
<dbReference type="SMART" id="SM01007">
    <property type="entry name" value="Aldolase_II"/>
    <property type="match status" value="1"/>
</dbReference>
<dbReference type="PANTHER" id="PTHR10640:SF7">
    <property type="entry name" value="METHYLTHIORIBULOSE-1-PHOSPHATE DEHYDRATASE"/>
    <property type="match status" value="1"/>
</dbReference>
<dbReference type="Pfam" id="PF00596">
    <property type="entry name" value="Aldolase_II"/>
    <property type="match status" value="1"/>
</dbReference>
<evidence type="ECO:0000256" key="2">
    <source>
        <dbReference type="ARBA" id="ARBA00022723"/>
    </source>
</evidence>
<dbReference type="RefSeq" id="WP_229776624.1">
    <property type="nucleotide sequence ID" value="NZ_BMOY01000021.1"/>
</dbReference>
<dbReference type="HAMAP" id="MF_01677">
    <property type="entry name" value="Salvage_MtnB"/>
    <property type="match status" value="1"/>
</dbReference>